<comment type="caution">
    <text evidence="7">The sequence shown here is derived from an EMBL/GenBank/DDBJ whole genome shotgun (WGS) entry which is preliminary data.</text>
</comment>
<dbReference type="CDD" id="cd00221">
    <property type="entry name" value="Vsr"/>
    <property type="match status" value="1"/>
</dbReference>
<dbReference type="Gene3D" id="3.40.960.10">
    <property type="entry name" value="VSR Endonuclease"/>
    <property type="match status" value="1"/>
</dbReference>
<dbReference type="InterPro" id="IPR004603">
    <property type="entry name" value="DNA_mismatch_endonuc_vsr"/>
</dbReference>
<comment type="similarity">
    <text evidence="6">Belongs to the Vsr family.</text>
</comment>
<protein>
    <submittedName>
        <fullName evidence="7">Very short patch repair endonuclease</fullName>
    </submittedName>
</protein>
<keyword evidence="2 7" id="KW-0255">Endonuclease</keyword>
<evidence type="ECO:0000256" key="3">
    <source>
        <dbReference type="ARBA" id="ARBA00022763"/>
    </source>
</evidence>
<dbReference type="SUPFAM" id="SSF52980">
    <property type="entry name" value="Restriction endonuclease-like"/>
    <property type="match status" value="1"/>
</dbReference>
<name>A0A3E3EDT7_9FIRM</name>
<dbReference type="AlphaFoldDB" id="A0A3E3EDT7"/>
<dbReference type="InterPro" id="IPR011335">
    <property type="entry name" value="Restrct_endonuc-II-like"/>
</dbReference>
<dbReference type="GO" id="GO:0016787">
    <property type="term" value="F:hydrolase activity"/>
    <property type="evidence" value="ECO:0007669"/>
    <property type="project" value="UniProtKB-KW"/>
</dbReference>
<evidence type="ECO:0000256" key="1">
    <source>
        <dbReference type="ARBA" id="ARBA00022722"/>
    </source>
</evidence>
<evidence type="ECO:0000256" key="2">
    <source>
        <dbReference type="ARBA" id="ARBA00022759"/>
    </source>
</evidence>
<accession>A0A3E3EDT7</accession>
<evidence type="ECO:0000256" key="4">
    <source>
        <dbReference type="ARBA" id="ARBA00022801"/>
    </source>
</evidence>
<reference evidence="7 8" key="1">
    <citation type="submission" date="2018-08" db="EMBL/GenBank/DDBJ databases">
        <title>A genome reference for cultivated species of the human gut microbiota.</title>
        <authorList>
            <person name="Zou Y."/>
            <person name="Xue W."/>
            <person name="Luo G."/>
        </authorList>
    </citation>
    <scope>NUCLEOTIDE SEQUENCE [LARGE SCALE GENOMIC DNA]</scope>
    <source>
        <strain evidence="7 8">OM06-4</strain>
    </source>
</reference>
<dbReference type="Proteomes" id="UP000261032">
    <property type="component" value="Unassembled WGS sequence"/>
</dbReference>
<dbReference type="GO" id="GO:0004519">
    <property type="term" value="F:endonuclease activity"/>
    <property type="evidence" value="ECO:0007669"/>
    <property type="project" value="UniProtKB-KW"/>
</dbReference>
<dbReference type="NCBIfam" id="TIGR00632">
    <property type="entry name" value="vsr"/>
    <property type="match status" value="1"/>
</dbReference>
<evidence type="ECO:0000256" key="5">
    <source>
        <dbReference type="ARBA" id="ARBA00023204"/>
    </source>
</evidence>
<evidence type="ECO:0000313" key="7">
    <source>
        <dbReference type="EMBL" id="RGD84742.1"/>
    </source>
</evidence>
<dbReference type="GO" id="GO:0006298">
    <property type="term" value="P:mismatch repair"/>
    <property type="evidence" value="ECO:0007669"/>
    <property type="project" value="InterPro"/>
</dbReference>
<keyword evidence="5" id="KW-0234">DNA repair</keyword>
<organism evidence="7 8">
    <name type="scientific">Thomasclavelia ramosa</name>
    <dbReference type="NCBI Taxonomy" id="1547"/>
    <lineage>
        <taxon>Bacteria</taxon>
        <taxon>Bacillati</taxon>
        <taxon>Bacillota</taxon>
        <taxon>Erysipelotrichia</taxon>
        <taxon>Erysipelotrichales</taxon>
        <taxon>Coprobacillaceae</taxon>
        <taxon>Thomasclavelia</taxon>
    </lineage>
</organism>
<keyword evidence="1" id="KW-0540">Nuclease</keyword>
<sequence>MKHQKLVTTPEISKRMSKVKLKKNKVGIKLAKALWHKGFRYRLNYKALPGSPDIAITKYCIAVFVDGEFWHGKDFEKKQSRLKNNREYWIEKITENINRDTQNDRLLRELGWIPIHFWSKDVEKNTLDCVKEIEEVVAYQIKNYEFE</sequence>
<keyword evidence="3" id="KW-0227">DNA damage</keyword>
<dbReference type="Pfam" id="PF03852">
    <property type="entry name" value="Vsr"/>
    <property type="match status" value="1"/>
</dbReference>
<evidence type="ECO:0000313" key="8">
    <source>
        <dbReference type="Proteomes" id="UP000261032"/>
    </source>
</evidence>
<proteinExistence type="inferred from homology"/>
<dbReference type="RefSeq" id="WP_117581531.1">
    <property type="nucleotide sequence ID" value="NZ_QUSL01000014.1"/>
</dbReference>
<keyword evidence="4" id="KW-0378">Hydrolase</keyword>
<gene>
    <name evidence="7" type="ORF">DXB93_09955</name>
</gene>
<evidence type="ECO:0000256" key="6">
    <source>
        <dbReference type="ARBA" id="ARBA00029466"/>
    </source>
</evidence>
<dbReference type="EMBL" id="QUSL01000014">
    <property type="protein sequence ID" value="RGD84742.1"/>
    <property type="molecule type" value="Genomic_DNA"/>
</dbReference>